<reference evidence="6 7" key="1">
    <citation type="submission" date="2023-05" db="EMBL/GenBank/DDBJ databases">
        <authorList>
            <person name="Zhang X."/>
        </authorList>
    </citation>
    <scope>NUCLEOTIDE SEQUENCE [LARGE SCALE GENOMIC DNA]</scope>
    <source>
        <strain evidence="6 7">DM2B3-1</strain>
    </source>
</reference>
<dbReference type="InterPro" id="IPR014284">
    <property type="entry name" value="RNA_pol_sigma-70_dom"/>
</dbReference>
<keyword evidence="4" id="KW-0804">Transcription</keyword>
<dbReference type="InterPro" id="IPR036388">
    <property type="entry name" value="WH-like_DNA-bd_sf"/>
</dbReference>
<comment type="similarity">
    <text evidence="1">Belongs to the sigma-70 factor family. ECF subfamily.</text>
</comment>
<keyword evidence="2" id="KW-0805">Transcription regulation</keyword>
<dbReference type="PANTHER" id="PTHR43133:SF46">
    <property type="entry name" value="RNA POLYMERASE SIGMA-70 FACTOR ECF SUBFAMILY"/>
    <property type="match status" value="1"/>
</dbReference>
<dbReference type="SUPFAM" id="SSF88659">
    <property type="entry name" value="Sigma3 and sigma4 domains of RNA polymerase sigma factors"/>
    <property type="match status" value="1"/>
</dbReference>
<feature type="domain" description="RNA polymerase sigma-70 region 2" evidence="5">
    <location>
        <begin position="28"/>
        <end position="94"/>
    </location>
</feature>
<accession>A0ABT7CS65</accession>
<dbReference type="Pfam" id="PF04542">
    <property type="entry name" value="Sigma70_r2"/>
    <property type="match status" value="1"/>
</dbReference>
<evidence type="ECO:0000256" key="2">
    <source>
        <dbReference type="ARBA" id="ARBA00023015"/>
    </source>
</evidence>
<dbReference type="Gene3D" id="1.10.10.10">
    <property type="entry name" value="Winged helix-like DNA-binding domain superfamily/Winged helix DNA-binding domain"/>
    <property type="match status" value="1"/>
</dbReference>
<proteinExistence type="inferred from homology"/>
<dbReference type="NCBIfam" id="TIGR02937">
    <property type="entry name" value="sigma70-ECF"/>
    <property type="match status" value="1"/>
</dbReference>
<dbReference type="InterPro" id="IPR013325">
    <property type="entry name" value="RNA_pol_sigma_r2"/>
</dbReference>
<evidence type="ECO:0000313" key="7">
    <source>
        <dbReference type="Proteomes" id="UP001228581"/>
    </source>
</evidence>
<gene>
    <name evidence="6" type="ORF">QNI19_25690</name>
</gene>
<dbReference type="Gene3D" id="1.10.1740.10">
    <property type="match status" value="1"/>
</dbReference>
<keyword evidence="3" id="KW-0731">Sigma factor</keyword>
<dbReference type="EMBL" id="JASJOT010000022">
    <property type="protein sequence ID" value="MDJ1496356.1"/>
    <property type="molecule type" value="Genomic_DNA"/>
</dbReference>
<protein>
    <submittedName>
        <fullName evidence="6">Sigma-70 family RNA polymerase sigma factor</fullName>
    </submittedName>
</protein>
<comment type="caution">
    <text evidence="6">The sequence shown here is derived from an EMBL/GenBank/DDBJ whole genome shotgun (WGS) entry which is preliminary data.</text>
</comment>
<evidence type="ECO:0000259" key="5">
    <source>
        <dbReference type="Pfam" id="PF04542"/>
    </source>
</evidence>
<sequence>MKQYENPDDATLVRQILQGEDWALTHVYHTHWPMILRLVQLNSGTEEDAKDIYQEIIIHLYEKIKEGNFILTCQLKTYLYAVGRKKWLNRLRGNHFVRDSEEVLEDLPEIIEEESFMPEPAQLQNGIEQLGEPCRTLLIYFYYEKMSLEQIASHMQYASPNVAKQQKFRCIERLKKNFLSLHTNGF</sequence>
<dbReference type="PANTHER" id="PTHR43133">
    <property type="entry name" value="RNA POLYMERASE ECF-TYPE SIGMA FACTO"/>
    <property type="match status" value="1"/>
</dbReference>
<evidence type="ECO:0000256" key="3">
    <source>
        <dbReference type="ARBA" id="ARBA00023082"/>
    </source>
</evidence>
<dbReference type="Proteomes" id="UP001228581">
    <property type="component" value="Unassembled WGS sequence"/>
</dbReference>
<dbReference type="InterPro" id="IPR039425">
    <property type="entry name" value="RNA_pol_sigma-70-like"/>
</dbReference>
<name>A0ABT7CS65_9BACT</name>
<keyword evidence="7" id="KW-1185">Reference proteome</keyword>
<dbReference type="InterPro" id="IPR007627">
    <property type="entry name" value="RNA_pol_sigma70_r2"/>
</dbReference>
<evidence type="ECO:0000256" key="1">
    <source>
        <dbReference type="ARBA" id="ARBA00010641"/>
    </source>
</evidence>
<dbReference type="SUPFAM" id="SSF88946">
    <property type="entry name" value="Sigma2 domain of RNA polymerase sigma factors"/>
    <property type="match status" value="1"/>
</dbReference>
<evidence type="ECO:0000313" key="6">
    <source>
        <dbReference type="EMBL" id="MDJ1496356.1"/>
    </source>
</evidence>
<dbReference type="InterPro" id="IPR013324">
    <property type="entry name" value="RNA_pol_sigma_r3/r4-like"/>
</dbReference>
<organism evidence="6 7">
    <name type="scientific">Xanthocytophaga flava</name>
    <dbReference type="NCBI Taxonomy" id="3048013"/>
    <lineage>
        <taxon>Bacteria</taxon>
        <taxon>Pseudomonadati</taxon>
        <taxon>Bacteroidota</taxon>
        <taxon>Cytophagia</taxon>
        <taxon>Cytophagales</taxon>
        <taxon>Rhodocytophagaceae</taxon>
        <taxon>Xanthocytophaga</taxon>
    </lineage>
</organism>
<dbReference type="RefSeq" id="WP_314001101.1">
    <property type="nucleotide sequence ID" value="NZ_JASJOR010000007.1"/>
</dbReference>
<evidence type="ECO:0000256" key="4">
    <source>
        <dbReference type="ARBA" id="ARBA00023163"/>
    </source>
</evidence>